<evidence type="ECO:0000256" key="6">
    <source>
        <dbReference type="SAM" id="MobiDB-lite"/>
    </source>
</evidence>
<dbReference type="InterPro" id="IPR039425">
    <property type="entry name" value="RNA_pol_sigma-70-like"/>
</dbReference>
<dbReference type="GO" id="GO:0016987">
    <property type="term" value="F:sigma factor activity"/>
    <property type="evidence" value="ECO:0007669"/>
    <property type="project" value="UniProtKB-KW"/>
</dbReference>
<keyword evidence="5" id="KW-0804">Transcription</keyword>
<evidence type="ECO:0000256" key="1">
    <source>
        <dbReference type="ARBA" id="ARBA00010641"/>
    </source>
</evidence>
<dbReference type="Gene3D" id="1.10.10.10">
    <property type="entry name" value="Winged helix-like DNA-binding domain superfamily/Winged helix DNA-binding domain"/>
    <property type="match status" value="1"/>
</dbReference>
<dbReference type="Proteomes" id="UP000241203">
    <property type="component" value="Unassembled WGS sequence"/>
</dbReference>
<dbReference type="Proteomes" id="UP000268291">
    <property type="component" value="Unassembled WGS sequence"/>
</dbReference>
<feature type="domain" description="RNA polymerase sigma factor 70 region 4 type 2" evidence="8">
    <location>
        <begin position="111"/>
        <end position="162"/>
    </location>
</feature>
<dbReference type="OrthoDB" id="4184921at2"/>
<dbReference type="RefSeq" id="WP_106563138.1">
    <property type="nucleotide sequence ID" value="NZ_PYAU01000001.1"/>
</dbReference>
<feature type="domain" description="RNA polymerase sigma-70 region 2" evidence="7">
    <location>
        <begin position="18"/>
        <end position="84"/>
    </location>
</feature>
<name>A0A2P8GVV1_9MICO</name>
<evidence type="ECO:0000313" key="12">
    <source>
        <dbReference type="Proteomes" id="UP000268291"/>
    </source>
</evidence>
<dbReference type="Pfam" id="PF04542">
    <property type="entry name" value="Sigma70_r2"/>
    <property type="match status" value="1"/>
</dbReference>
<dbReference type="InterPro" id="IPR013249">
    <property type="entry name" value="RNA_pol_sigma70_r4_t2"/>
</dbReference>
<organism evidence="9 11">
    <name type="scientific">Labedella gwakjiensis</name>
    <dbReference type="NCBI Taxonomy" id="390269"/>
    <lineage>
        <taxon>Bacteria</taxon>
        <taxon>Bacillati</taxon>
        <taxon>Actinomycetota</taxon>
        <taxon>Actinomycetes</taxon>
        <taxon>Micrococcales</taxon>
        <taxon>Microbacteriaceae</taxon>
        <taxon>Labedella</taxon>
    </lineage>
</organism>
<dbReference type="InterPro" id="IPR036388">
    <property type="entry name" value="WH-like_DNA-bd_sf"/>
</dbReference>
<comment type="similarity">
    <text evidence="1">Belongs to the sigma-70 factor family. ECF subfamily.</text>
</comment>
<accession>A0A2P8GVV1</accession>
<evidence type="ECO:0000256" key="4">
    <source>
        <dbReference type="ARBA" id="ARBA00023125"/>
    </source>
</evidence>
<comment type="caution">
    <text evidence="9">The sequence shown here is derived from an EMBL/GenBank/DDBJ whole genome shotgun (WGS) entry which is preliminary data.</text>
</comment>
<feature type="region of interest" description="Disordered" evidence="6">
    <location>
        <begin position="164"/>
        <end position="186"/>
    </location>
</feature>
<dbReference type="InterPro" id="IPR013325">
    <property type="entry name" value="RNA_pol_sigma_r2"/>
</dbReference>
<dbReference type="SUPFAM" id="SSF88946">
    <property type="entry name" value="Sigma2 domain of RNA polymerase sigma factors"/>
    <property type="match status" value="1"/>
</dbReference>
<proteinExistence type="inferred from homology"/>
<evidence type="ECO:0000256" key="3">
    <source>
        <dbReference type="ARBA" id="ARBA00023082"/>
    </source>
</evidence>
<gene>
    <name evidence="9" type="ORF">CLV49_1687</name>
    <name evidence="10" type="ORF">ELQ93_10765</name>
</gene>
<dbReference type="InterPro" id="IPR014284">
    <property type="entry name" value="RNA_pol_sigma-70_dom"/>
</dbReference>
<dbReference type="InterPro" id="IPR013324">
    <property type="entry name" value="RNA_pol_sigma_r3/r4-like"/>
</dbReference>
<dbReference type="GO" id="GO:0003677">
    <property type="term" value="F:DNA binding"/>
    <property type="evidence" value="ECO:0007669"/>
    <property type="project" value="UniProtKB-KW"/>
</dbReference>
<dbReference type="NCBIfam" id="TIGR02937">
    <property type="entry name" value="sigma70-ECF"/>
    <property type="match status" value="1"/>
</dbReference>
<evidence type="ECO:0000259" key="7">
    <source>
        <dbReference type="Pfam" id="PF04542"/>
    </source>
</evidence>
<dbReference type="Gene3D" id="1.10.1740.10">
    <property type="match status" value="1"/>
</dbReference>
<protein>
    <submittedName>
        <fullName evidence="10">RNA polymerase sigma factor</fullName>
    </submittedName>
    <submittedName>
        <fullName evidence="9">RNA polymerase sigma-70 factor (ECF subfamily)</fullName>
    </submittedName>
</protein>
<dbReference type="GO" id="GO:0006352">
    <property type="term" value="P:DNA-templated transcription initiation"/>
    <property type="evidence" value="ECO:0007669"/>
    <property type="project" value="InterPro"/>
</dbReference>
<keyword evidence="3" id="KW-0731">Sigma factor</keyword>
<evidence type="ECO:0000313" key="9">
    <source>
        <dbReference type="EMBL" id="PSL38075.1"/>
    </source>
</evidence>
<evidence type="ECO:0000259" key="8">
    <source>
        <dbReference type="Pfam" id="PF08281"/>
    </source>
</evidence>
<keyword evidence="12" id="KW-1185">Reference proteome</keyword>
<sequence length="186" mass="20784">MSPPTTDQDRASRFSALYDDAYLDVLRFVSRRSPPDVAEDVVHEAFLVAWRRFDDLPSTHDGARAWLFGVARHCLLNDRRTRDRFQRLGIAIAEASTTSDSGSDTTDLQLDIARAWRALSPDHQEVLSLATWEALPASEACRVLGISTTAYRVRLHRARTALRRHLDSPDPASGTPVEASRTEITA</sequence>
<keyword evidence="2" id="KW-0805">Transcription regulation</keyword>
<dbReference type="EMBL" id="PYAU01000001">
    <property type="protein sequence ID" value="PSL38075.1"/>
    <property type="molecule type" value="Genomic_DNA"/>
</dbReference>
<dbReference type="PANTHER" id="PTHR43133">
    <property type="entry name" value="RNA POLYMERASE ECF-TYPE SIGMA FACTO"/>
    <property type="match status" value="1"/>
</dbReference>
<reference evidence="9 11" key="1">
    <citation type="submission" date="2018-03" db="EMBL/GenBank/DDBJ databases">
        <title>Genomic Encyclopedia of Archaeal and Bacterial Type Strains, Phase II (KMG-II): from individual species to whole genera.</title>
        <authorList>
            <person name="Goeker M."/>
        </authorList>
    </citation>
    <scope>NUCLEOTIDE SEQUENCE [LARGE SCALE GENOMIC DNA]</scope>
    <source>
        <strain evidence="9 11">DSM 21548</strain>
    </source>
</reference>
<reference evidence="10 12" key="2">
    <citation type="submission" date="2018-12" db="EMBL/GenBank/DDBJ databases">
        <authorList>
            <person name="hu s."/>
            <person name="Xu Y."/>
            <person name="Xu B."/>
            <person name="Li F."/>
        </authorList>
    </citation>
    <scope>NUCLEOTIDE SEQUENCE [LARGE SCALE GENOMIC DNA]</scope>
    <source>
        <strain evidence="10 12">KSW2-17</strain>
    </source>
</reference>
<evidence type="ECO:0000313" key="10">
    <source>
        <dbReference type="EMBL" id="RUQ87367.1"/>
    </source>
</evidence>
<evidence type="ECO:0000313" key="11">
    <source>
        <dbReference type="Proteomes" id="UP000241203"/>
    </source>
</evidence>
<dbReference type="Pfam" id="PF08281">
    <property type="entry name" value="Sigma70_r4_2"/>
    <property type="match status" value="1"/>
</dbReference>
<dbReference type="InterPro" id="IPR007627">
    <property type="entry name" value="RNA_pol_sigma70_r2"/>
</dbReference>
<dbReference type="SUPFAM" id="SSF88659">
    <property type="entry name" value="Sigma3 and sigma4 domains of RNA polymerase sigma factors"/>
    <property type="match status" value="1"/>
</dbReference>
<dbReference type="PANTHER" id="PTHR43133:SF8">
    <property type="entry name" value="RNA POLYMERASE SIGMA FACTOR HI_1459-RELATED"/>
    <property type="match status" value="1"/>
</dbReference>
<dbReference type="AlphaFoldDB" id="A0A2P8GVV1"/>
<dbReference type="EMBL" id="RZGY01000001">
    <property type="protein sequence ID" value="RUQ87367.1"/>
    <property type="molecule type" value="Genomic_DNA"/>
</dbReference>
<keyword evidence="4" id="KW-0238">DNA-binding</keyword>
<evidence type="ECO:0000256" key="2">
    <source>
        <dbReference type="ARBA" id="ARBA00023015"/>
    </source>
</evidence>
<evidence type="ECO:0000256" key="5">
    <source>
        <dbReference type="ARBA" id="ARBA00023163"/>
    </source>
</evidence>